<evidence type="ECO:0000313" key="3">
    <source>
        <dbReference type="Proteomes" id="UP000038040"/>
    </source>
</evidence>
<sequence>MSVVQKLPTYRVWIYTIGCLLMIIQFIIHLFGTIGAYINKKMIVRLYWICMVPTIFLDLLNAVLWALRLQKVHIDYTEFLNDTMQQLTNGQ</sequence>
<proteinExistence type="predicted"/>
<keyword evidence="1" id="KW-0472">Membrane</keyword>
<protein>
    <submittedName>
        <fullName evidence="5">Transmembrane protein</fullName>
    </submittedName>
</protein>
<gene>
    <name evidence="2" type="ORF">DME_LOCUS10487</name>
</gene>
<dbReference type="Proteomes" id="UP000274756">
    <property type="component" value="Unassembled WGS sequence"/>
</dbReference>
<keyword evidence="4" id="KW-1185">Reference proteome</keyword>
<evidence type="ECO:0000313" key="5">
    <source>
        <dbReference type="WBParaSite" id="DME_0000883101-mRNA-1"/>
    </source>
</evidence>
<dbReference type="AlphaFoldDB" id="A0A0N4ULY4"/>
<evidence type="ECO:0000313" key="4">
    <source>
        <dbReference type="Proteomes" id="UP000274756"/>
    </source>
</evidence>
<feature type="transmembrane region" description="Helical" evidence="1">
    <location>
        <begin position="46"/>
        <end position="67"/>
    </location>
</feature>
<dbReference type="EMBL" id="UYYG01001220">
    <property type="protein sequence ID" value="VDN60514.1"/>
    <property type="molecule type" value="Genomic_DNA"/>
</dbReference>
<reference evidence="2 4" key="2">
    <citation type="submission" date="2018-11" db="EMBL/GenBank/DDBJ databases">
        <authorList>
            <consortium name="Pathogen Informatics"/>
        </authorList>
    </citation>
    <scope>NUCLEOTIDE SEQUENCE [LARGE SCALE GENOMIC DNA]</scope>
</reference>
<name>A0A0N4ULY4_DRAME</name>
<dbReference type="Proteomes" id="UP000038040">
    <property type="component" value="Unplaced"/>
</dbReference>
<organism evidence="3 5">
    <name type="scientific">Dracunculus medinensis</name>
    <name type="common">Guinea worm</name>
    <dbReference type="NCBI Taxonomy" id="318479"/>
    <lineage>
        <taxon>Eukaryota</taxon>
        <taxon>Metazoa</taxon>
        <taxon>Ecdysozoa</taxon>
        <taxon>Nematoda</taxon>
        <taxon>Chromadorea</taxon>
        <taxon>Rhabditida</taxon>
        <taxon>Spirurina</taxon>
        <taxon>Dracunculoidea</taxon>
        <taxon>Dracunculidae</taxon>
        <taxon>Dracunculus</taxon>
    </lineage>
</organism>
<reference evidence="5" key="1">
    <citation type="submission" date="2017-02" db="UniProtKB">
        <authorList>
            <consortium name="WormBaseParasite"/>
        </authorList>
    </citation>
    <scope>IDENTIFICATION</scope>
</reference>
<feature type="transmembrane region" description="Helical" evidence="1">
    <location>
        <begin position="12"/>
        <end position="34"/>
    </location>
</feature>
<keyword evidence="1" id="KW-1133">Transmembrane helix</keyword>
<accession>A0A0N4ULY4</accession>
<evidence type="ECO:0000256" key="1">
    <source>
        <dbReference type="SAM" id="Phobius"/>
    </source>
</evidence>
<evidence type="ECO:0000313" key="2">
    <source>
        <dbReference type="EMBL" id="VDN60514.1"/>
    </source>
</evidence>
<dbReference type="WBParaSite" id="DME_0000883101-mRNA-1">
    <property type="protein sequence ID" value="DME_0000883101-mRNA-1"/>
    <property type="gene ID" value="DME_0000883101"/>
</dbReference>
<keyword evidence="1" id="KW-0812">Transmembrane</keyword>